<dbReference type="Proteomes" id="UP000095230">
    <property type="component" value="Unassembled WGS sequence"/>
</dbReference>
<sequence>MTEQTYNQAILALAQAGLAALAQRESSSNAINTPAAESHFLCSWMVQALKERRFSKLVAEDLNNWIRDGRSMGAGAQLPNLLSRIEQQYLAAIDNSDIGASLQAMLDSLDEEQWLVIVDCEVTTKLKLDSDGRNSLIISVEQYEQHISQGQLLKPVTLYVRGDEQLLAQLAAEHQLLLSPGNKKASLIKHHKAYKLYPNNQQPSLALLVA</sequence>
<reference evidence="1 2" key="1">
    <citation type="submission" date="2016-07" db="EMBL/GenBank/DDBJ databases">
        <title>Whole-genome of two Shewanella species isolated from a digestive organ of sea cucumber Apostichopus japonicus Selenka 1867.</title>
        <authorList>
            <person name="Hong H.-H."/>
            <person name="Choi H."/>
            <person name="Cheon S."/>
            <person name="Oh J.-S."/>
            <person name="Lee H.-G."/>
            <person name="Park C."/>
        </authorList>
    </citation>
    <scope>NUCLEOTIDE SEQUENCE [LARGE SCALE GENOMIC DNA]</scope>
    <source>
        <strain evidence="1 2">CSB03KR</strain>
    </source>
</reference>
<evidence type="ECO:0000313" key="1">
    <source>
        <dbReference type="EMBL" id="OEG72691.1"/>
    </source>
</evidence>
<dbReference type="OrthoDB" id="5814407at2"/>
<dbReference type="STRING" id="23.BEL05_10450"/>
<evidence type="ECO:0008006" key="3">
    <source>
        <dbReference type="Google" id="ProtNLM"/>
    </source>
</evidence>
<gene>
    <name evidence="1" type="ORF">BEL05_10450</name>
</gene>
<dbReference type="EMBL" id="MCBT01000046">
    <property type="protein sequence ID" value="OEG72691.1"/>
    <property type="molecule type" value="Genomic_DNA"/>
</dbReference>
<name>A0A1E5IQ59_SHECO</name>
<evidence type="ECO:0000313" key="2">
    <source>
        <dbReference type="Proteomes" id="UP000095230"/>
    </source>
</evidence>
<accession>A0A1E5IQ59</accession>
<dbReference type="RefSeq" id="WP_069671820.1">
    <property type="nucleotide sequence ID" value="NZ_MCBT01000046.1"/>
</dbReference>
<dbReference type="Pfam" id="PF11140">
    <property type="entry name" value="DUF2913"/>
    <property type="match status" value="1"/>
</dbReference>
<comment type="caution">
    <text evidence="1">The sequence shown here is derived from an EMBL/GenBank/DDBJ whole genome shotgun (WGS) entry which is preliminary data.</text>
</comment>
<dbReference type="AlphaFoldDB" id="A0A1E5IQ59"/>
<protein>
    <recommendedName>
        <fullName evidence="3">DUF2913 domain-containing protein</fullName>
    </recommendedName>
</protein>
<proteinExistence type="predicted"/>
<dbReference type="InterPro" id="IPR021316">
    <property type="entry name" value="DUF2913"/>
</dbReference>
<organism evidence="1 2">
    <name type="scientific">Shewanella colwelliana</name>
    <name type="common">Alteromonas colwelliana</name>
    <dbReference type="NCBI Taxonomy" id="23"/>
    <lineage>
        <taxon>Bacteria</taxon>
        <taxon>Pseudomonadati</taxon>
        <taxon>Pseudomonadota</taxon>
        <taxon>Gammaproteobacteria</taxon>
        <taxon>Alteromonadales</taxon>
        <taxon>Shewanellaceae</taxon>
        <taxon>Shewanella</taxon>
    </lineage>
</organism>